<feature type="chain" id="PRO_5024346168" evidence="1">
    <location>
        <begin position="25"/>
        <end position="173"/>
    </location>
</feature>
<dbReference type="InterPro" id="IPR036937">
    <property type="entry name" value="Adhesion_dom_fimbrial_sf"/>
</dbReference>
<dbReference type="PANTHER" id="PTHR33420:SF26">
    <property type="entry name" value="FIMBRIAL SUBUNIT"/>
    <property type="match status" value="1"/>
</dbReference>
<evidence type="ECO:0000313" key="3">
    <source>
        <dbReference type="EMBL" id="KAA8560882.1"/>
    </source>
</evidence>
<dbReference type="InterPro" id="IPR050263">
    <property type="entry name" value="Bact_Fimbrial_Adh_Pro"/>
</dbReference>
<name>A0A5M9IY21_9PSED</name>
<dbReference type="InterPro" id="IPR008966">
    <property type="entry name" value="Adhesion_dom_sf"/>
</dbReference>
<protein>
    <submittedName>
        <fullName evidence="3">Fimbria A protein</fullName>
    </submittedName>
</protein>
<feature type="domain" description="Fimbrial-type adhesion" evidence="2">
    <location>
        <begin position="29"/>
        <end position="173"/>
    </location>
</feature>
<dbReference type="PANTHER" id="PTHR33420">
    <property type="entry name" value="FIMBRIAL SUBUNIT ELFA-RELATED"/>
    <property type="match status" value="1"/>
</dbReference>
<dbReference type="InterPro" id="IPR000259">
    <property type="entry name" value="Adhesion_dom_fimbrial"/>
</dbReference>
<accession>A0A5M9IY21</accession>
<dbReference type="GO" id="GO:0043709">
    <property type="term" value="P:cell adhesion involved in single-species biofilm formation"/>
    <property type="evidence" value="ECO:0007669"/>
    <property type="project" value="TreeGrafter"/>
</dbReference>
<dbReference type="Proteomes" id="UP000323425">
    <property type="component" value="Unassembled WGS sequence"/>
</dbReference>
<dbReference type="EMBL" id="VTFH01000001">
    <property type="protein sequence ID" value="KAA8560882.1"/>
    <property type="molecule type" value="Genomic_DNA"/>
</dbReference>
<proteinExistence type="predicted"/>
<dbReference type="Pfam" id="PF00419">
    <property type="entry name" value="Fimbrial"/>
    <property type="match status" value="1"/>
</dbReference>
<dbReference type="GO" id="GO:0009289">
    <property type="term" value="C:pilus"/>
    <property type="evidence" value="ECO:0007669"/>
    <property type="project" value="InterPro"/>
</dbReference>
<evidence type="ECO:0000259" key="2">
    <source>
        <dbReference type="Pfam" id="PF00419"/>
    </source>
</evidence>
<evidence type="ECO:0000313" key="4">
    <source>
        <dbReference type="Proteomes" id="UP000323425"/>
    </source>
</evidence>
<sequence>MKTKMKTALLSLGLLVGSMSVAHAADGTITFTGSVHSGACSIKPESVDQSIPLGAIAKHQLESGGKSEARPVRIELEGCDLTGLTDNTVTTTFTGAPSSVVPGAIGTIGGAGGVGIMMTHGSKPIELGVPTTPQAIAAGNNTLQFGAYVQGAATGAIVPGSFTAVTNFTLAYQ</sequence>
<dbReference type="SUPFAM" id="SSF49401">
    <property type="entry name" value="Bacterial adhesins"/>
    <property type="match status" value="1"/>
</dbReference>
<organism evidence="3 4">
    <name type="scientific">Pseudomonas extremaustralis</name>
    <dbReference type="NCBI Taxonomy" id="359110"/>
    <lineage>
        <taxon>Bacteria</taxon>
        <taxon>Pseudomonadati</taxon>
        <taxon>Pseudomonadota</taxon>
        <taxon>Gammaproteobacteria</taxon>
        <taxon>Pseudomonadales</taxon>
        <taxon>Pseudomonadaceae</taxon>
        <taxon>Pseudomonas</taxon>
    </lineage>
</organism>
<dbReference type="Gene3D" id="2.60.40.1090">
    <property type="entry name" value="Fimbrial-type adhesion domain"/>
    <property type="match status" value="1"/>
</dbReference>
<evidence type="ECO:0000256" key="1">
    <source>
        <dbReference type="SAM" id="SignalP"/>
    </source>
</evidence>
<comment type="caution">
    <text evidence="3">The sequence shown here is derived from an EMBL/GenBank/DDBJ whole genome shotgun (WGS) entry which is preliminary data.</text>
</comment>
<keyword evidence="1" id="KW-0732">Signal</keyword>
<reference evidence="3 4" key="1">
    <citation type="journal article" date="2018" name="Plant Biotechnol. Rep.">
        <title>Diversity and antifungal activity of endophytic bacteria associated with Panax ginseng seedlings.</title>
        <authorList>
            <person name="Park J.M."/>
            <person name="Hong C.E."/>
            <person name="Jo S.H."/>
        </authorList>
    </citation>
    <scope>NUCLEOTIDE SEQUENCE [LARGE SCALE GENOMIC DNA]</scope>
    <source>
        <strain evidence="3 4">PgKB38</strain>
    </source>
</reference>
<gene>
    <name evidence="3" type="primary">smfA</name>
    <name evidence="3" type="ORF">FX985_00932</name>
</gene>
<dbReference type="AlphaFoldDB" id="A0A5M9IY21"/>
<feature type="signal peptide" evidence="1">
    <location>
        <begin position="1"/>
        <end position="24"/>
    </location>
</feature>